<evidence type="ECO:0000313" key="2">
    <source>
        <dbReference type="EMBL" id="ETW77543.1"/>
    </source>
</evidence>
<feature type="region of interest" description="Disordered" evidence="1">
    <location>
        <begin position="62"/>
        <end position="88"/>
    </location>
</feature>
<feature type="compositionally biased region" description="Polar residues" evidence="1">
    <location>
        <begin position="174"/>
        <end position="188"/>
    </location>
</feature>
<evidence type="ECO:0000313" key="3">
    <source>
        <dbReference type="Proteomes" id="UP000030671"/>
    </source>
</evidence>
<dbReference type="EMBL" id="KI925463">
    <property type="protein sequence ID" value="ETW77543.1"/>
    <property type="molecule type" value="Genomic_DNA"/>
</dbReference>
<feature type="compositionally biased region" description="Polar residues" evidence="1">
    <location>
        <begin position="351"/>
        <end position="366"/>
    </location>
</feature>
<dbReference type="KEGG" id="hir:HETIRDRAFT_446376"/>
<sequence>MTSSGERAPEIKEEMQSGTWTTELGTDKAPQKFKDQVMSNLEARMPHRALIHRGRETYHRHPDTAVASRKRKLAQISEHRGSYSTGAQDAQLRETDPAIFIVAYEADVICGSQPPAARALEIMIDEPTSGLQGMKAGDSSLRWEGSGNHTDDSGDACVDRCDDQLTVDALPPTITQPSVSIQPGSPSGCSDLPSDAEDTLLTAEEIEDLRREKRRKRIAQNREDRLRALQAREGEVIDPPEDEWGGSDEEPDEPQKAVMRRTATHILSSSNAAQLEMRILANHGADSRFAFLRGRWSRTWALIKAKIKKEAEEAKEKEEREKGLGGLMRYEGSDDEDSQSESCKGAEGASQVEQLVSSQITETEGSTVRGPAKVSADEDAVKEARRVRAREWAKKRRASKAWELGGNNTKLD</sequence>
<dbReference type="Proteomes" id="UP000030671">
    <property type="component" value="Unassembled WGS sequence"/>
</dbReference>
<reference evidence="2 3" key="1">
    <citation type="journal article" date="2012" name="New Phytol.">
        <title>Insight into trade-off between wood decay and parasitism from the genome of a fungal forest pathogen.</title>
        <authorList>
            <person name="Olson A."/>
            <person name="Aerts A."/>
            <person name="Asiegbu F."/>
            <person name="Belbahri L."/>
            <person name="Bouzid O."/>
            <person name="Broberg A."/>
            <person name="Canback B."/>
            <person name="Coutinho P.M."/>
            <person name="Cullen D."/>
            <person name="Dalman K."/>
            <person name="Deflorio G."/>
            <person name="van Diepen L.T."/>
            <person name="Dunand C."/>
            <person name="Duplessis S."/>
            <person name="Durling M."/>
            <person name="Gonthier P."/>
            <person name="Grimwood J."/>
            <person name="Fossdal C.G."/>
            <person name="Hansson D."/>
            <person name="Henrissat B."/>
            <person name="Hietala A."/>
            <person name="Himmelstrand K."/>
            <person name="Hoffmeister D."/>
            <person name="Hogberg N."/>
            <person name="James T.Y."/>
            <person name="Karlsson M."/>
            <person name="Kohler A."/>
            <person name="Kues U."/>
            <person name="Lee Y.H."/>
            <person name="Lin Y.C."/>
            <person name="Lind M."/>
            <person name="Lindquist E."/>
            <person name="Lombard V."/>
            <person name="Lucas S."/>
            <person name="Lunden K."/>
            <person name="Morin E."/>
            <person name="Murat C."/>
            <person name="Park J."/>
            <person name="Raffaello T."/>
            <person name="Rouze P."/>
            <person name="Salamov A."/>
            <person name="Schmutz J."/>
            <person name="Solheim H."/>
            <person name="Stahlberg J."/>
            <person name="Velez H."/>
            <person name="de Vries R.P."/>
            <person name="Wiebenga A."/>
            <person name="Woodward S."/>
            <person name="Yakovlev I."/>
            <person name="Garbelotto M."/>
            <person name="Martin F."/>
            <person name="Grigoriev I.V."/>
            <person name="Stenlid J."/>
        </authorList>
    </citation>
    <scope>NUCLEOTIDE SEQUENCE [LARGE SCALE GENOMIC DNA]</scope>
    <source>
        <strain evidence="2 3">TC 32-1</strain>
    </source>
</reference>
<dbReference type="GeneID" id="20675687"/>
<gene>
    <name evidence="2" type="ORF">HETIRDRAFT_446376</name>
</gene>
<dbReference type="HOGENOM" id="CLU_055486_0_0_1"/>
<dbReference type="eggNOG" id="ENOG502S7MN">
    <property type="taxonomic scope" value="Eukaryota"/>
</dbReference>
<feature type="compositionally biased region" description="Basic and acidic residues" evidence="1">
    <location>
        <begin position="375"/>
        <end position="392"/>
    </location>
</feature>
<feature type="region of interest" description="Disordered" evidence="1">
    <location>
        <begin position="231"/>
        <end position="256"/>
    </location>
</feature>
<dbReference type="OrthoDB" id="2552978at2759"/>
<dbReference type="RefSeq" id="XP_009551031.1">
    <property type="nucleotide sequence ID" value="XM_009552736.1"/>
</dbReference>
<organism evidence="2 3">
    <name type="scientific">Heterobasidion irregulare (strain TC 32-1)</name>
    <dbReference type="NCBI Taxonomy" id="747525"/>
    <lineage>
        <taxon>Eukaryota</taxon>
        <taxon>Fungi</taxon>
        <taxon>Dikarya</taxon>
        <taxon>Basidiomycota</taxon>
        <taxon>Agaricomycotina</taxon>
        <taxon>Agaricomycetes</taxon>
        <taxon>Russulales</taxon>
        <taxon>Bondarzewiaceae</taxon>
        <taxon>Heterobasidion</taxon>
        <taxon>Heterobasidion annosum species complex</taxon>
    </lineage>
</organism>
<feature type="region of interest" description="Disordered" evidence="1">
    <location>
        <begin position="311"/>
        <end position="412"/>
    </location>
</feature>
<feature type="compositionally biased region" description="Acidic residues" evidence="1">
    <location>
        <begin position="236"/>
        <end position="252"/>
    </location>
</feature>
<dbReference type="InParanoid" id="W4JVE0"/>
<protein>
    <submittedName>
        <fullName evidence="2">Uncharacterized protein</fullName>
    </submittedName>
</protein>
<accession>W4JVE0</accession>
<feature type="compositionally biased region" description="Basic and acidic residues" evidence="1">
    <location>
        <begin position="311"/>
        <end position="323"/>
    </location>
</feature>
<name>W4JVE0_HETIT</name>
<feature type="region of interest" description="Disordered" evidence="1">
    <location>
        <begin position="1"/>
        <end position="31"/>
    </location>
</feature>
<dbReference type="AlphaFoldDB" id="W4JVE0"/>
<proteinExistence type="predicted"/>
<evidence type="ECO:0000256" key="1">
    <source>
        <dbReference type="SAM" id="MobiDB-lite"/>
    </source>
</evidence>
<feature type="region of interest" description="Disordered" evidence="1">
    <location>
        <begin position="174"/>
        <end position="193"/>
    </location>
</feature>
<keyword evidence="3" id="KW-1185">Reference proteome</keyword>